<feature type="compositionally biased region" description="Polar residues" evidence="1">
    <location>
        <begin position="72"/>
        <end position="87"/>
    </location>
</feature>
<organism evidence="2 3">
    <name type="scientific">Melipona bicolor</name>
    <dbReference type="NCBI Taxonomy" id="60889"/>
    <lineage>
        <taxon>Eukaryota</taxon>
        <taxon>Metazoa</taxon>
        <taxon>Ecdysozoa</taxon>
        <taxon>Arthropoda</taxon>
        <taxon>Hexapoda</taxon>
        <taxon>Insecta</taxon>
        <taxon>Pterygota</taxon>
        <taxon>Neoptera</taxon>
        <taxon>Endopterygota</taxon>
        <taxon>Hymenoptera</taxon>
        <taxon>Apocrita</taxon>
        <taxon>Aculeata</taxon>
        <taxon>Apoidea</taxon>
        <taxon>Anthophila</taxon>
        <taxon>Apidae</taxon>
        <taxon>Melipona</taxon>
    </lineage>
</organism>
<protein>
    <submittedName>
        <fullName evidence="2">Uncharacterized protein</fullName>
    </submittedName>
</protein>
<gene>
    <name evidence="2" type="ORF">K0M31_018699</name>
</gene>
<proteinExistence type="predicted"/>
<evidence type="ECO:0000313" key="2">
    <source>
        <dbReference type="EMBL" id="KAK1130573.1"/>
    </source>
</evidence>
<sequence>MELDNTLLAEGWRKGDEVLSYQIESGFRGELKVLGQARPTRLPTSKDSDGYRLQLRSEYSTSELHSEEPPNESATPTILTLPVQSPVSEKKQRDPQRATVSRLTREIARKEEMDLKGPGRPGL</sequence>
<name>A0AA40G441_9HYME</name>
<dbReference type="AlphaFoldDB" id="A0AA40G441"/>
<evidence type="ECO:0000313" key="3">
    <source>
        <dbReference type="Proteomes" id="UP001177670"/>
    </source>
</evidence>
<feature type="region of interest" description="Disordered" evidence="1">
    <location>
        <begin position="58"/>
        <end position="123"/>
    </location>
</feature>
<comment type="caution">
    <text evidence="2">The sequence shown here is derived from an EMBL/GenBank/DDBJ whole genome shotgun (WGS) entry which is preliminary data.</text>
</comment>
<reference evidence="2" key="1">
    <citation type="submission" date="2021-10" db="EMBL/GenBank/DDBJ databases">
        <title>Melipona bicolor Genome sequencing and assembly.</title>
        <authorList>
            <person name="Araujo N.S."/>
            <person name="Arias M.C."/>
        </authorList>
    </citation>
    <scope>NUCLEOTIDE SEQUENCE</scope>
    <source>
        <strain evidence="2">USP_2M_L1-L4_2017</strain>
        <tissue evidence="2">Whole body</tissue>
    </source>
</reference>
<evidence type="ECO:0000256" key="1">
    <source>
        <dbReference type="SAM" id="MobiDB-lite"/>
    </source>
</evidence>
<dbReference type="EMBL" id="JAHYIQ010000007">
    <property type="protein sequence ID" value="KAK1130573.1"/>
    <property type="molecule type" value="Genomic_DNA"/>
</dbReference>
<accession>A0AA40G441</accession>
<feature type="compositionally biased region" description="Basic and acidic residues" evidence="1">
    <location>
        <begin position="103"/>
        <end position="117"/>
    </location>
</feature>
<keyword evidence="3" id="KW-1185">Reference proteome</keyword>
<dbReference type="Proteomes" id="UP001177670">
    <property type="component" value="Unassembled WGS sequence"/>
</dbReference>